<evidence type="ECO:0008006" key="5">
    <source>
        <dbReference type="Google" id="ProtNLM"/>
    </source>
</evidence>
<evidence type="ECO:0000313" key="4">
    <source>
        <dbReference type="Proteomes" id="UP000546126"/>
    </source>
</evidence>
<feature type="compositionally biased region" description="Basic and acidic residues" evidence="1">
    <location>
        <begin position="287"/>
        <end position="297"/>
    </location>
</feature>
<gene>
    <name evidence="3" type="ORF">HT134_24225</name>
</gene>
<accession>A0A7Y6ME08</accession>
<organism evidence="3 4">
    <name type="scientific">Nonomuraea rhodomycinica</name>
    <dbReference type="NCBI Taxonomy" id="1712872"/>
    <lineage>
        <taxon>Bacteria</taxon>
        <taxon>Bacillati</taxon>
        <taxon>Actinomycetota</taxon>
        <taxon>Actinomycetes</taxon>
        <taxon>Streptosporangiales</taxon>
        <taxon>Streptosporangiaceae</taxon>
        <taxon>Nonomuraea</taxon>
    </lineage>
</organism>
<keyword evidence="2" id="KW-1133">Transmembrane helix</keyword>
<name>A0A7Y6ME08_9ACTN</name>
<sequence>MNTDVDRVVAHLSPGAGPGMTEGARALMRDIMAAEPAPAMANASTRAAAPAGRRGRRSRVLRAAVPGVALLAAAFLGLSWLLPAGHGLGPGTAAALDIKKEDGYYVIEVKDLYADSATYEAQLRDAGLDVTLKVVPSTPALVGSVFPTSPTEGRYLDEIKTIDQPGGCDKMGGCPIGVKIPENFQGPAEITIGREAKPGEPFENGTSIDALGEPLHCLPYIGRTVAEVRGMLQERGVTVQSFTDMDPETGGTKESVPESWLVEGGNMTEPGKASLSVYEGSQPQEPGGRRGENCPTS</sequence>
<feature type="region of interest" description="Disordered" evidence="1">
    <location>
        <begin position="243"/>
        <end position="297"/>
    </location>
</feature>
<protein>
    <recommendedName>
        <fullName evidence="5">PASTA domain-containing protein</fullName>
    </recommendedName>
</protein>
<keyword evidence="2" id="KW-0812">Transmembrane</keyword>
<evidence type="ECO:0000313" key="3">
    <source>
        <dbReference type="EMBL" id="NUW43216.1"/>
    </source>
</evidence>
<comment type="caution">
    <text evidence="3">The sequence shown here is derived from an EMBL/GenBank/DDBJ whole genome shotgun (WGS) entry which is preliminary data.</text>
</comment>
<dbReference type="Proteomes" id="UP000546126">
    <property type="component" value="Unassembled WGS sequence"/>
</dbReference>
<reference evidence="3 4" key="1">
    <citation type="submission" date="2020-06" db="EMBL/GenBank/DDBJ databases">
        <authorList>
            <person name="Chanama M."/>
        </authorList>
    </citation>
    <scope>NUCLEOTIDE SEQUENCE [LARGE SCALE GENOMIC DNA]</scope>
    <source>
        <strain evidence="3 4">TBRC6557</strain>
    </source>
</reference>
<dbReference type="RefSeq" id="WP_175602756.1">
    <property type="nucleotide sequence ID" value="NZ_JABWGO010000006.1"/>
</dbReference>
<evidence type="ECO:0000256" key="2">
    <source>
        <dbReference type="SAM" id="Phobius"/>
    </source>
</evidence>
<proteinExistence type="predicted"/>
<dbReference type="EMBL" id="JABWGO010000006">
    <property type="protein sequence ID" value="NUW43216.1"/>
    <property type="molecule type" value="Genomic_DNA"/>
</dbReference>
<feature type="transmembrane region" description="Helical" evidence="2">
    <location>
        <begin position="63"/>
        <end position="82"/>
    </location>
</feature>
<dbReference type="AlphaFoldDB" id="A0A7Y6ME08"/>
<keyword evidence="2" id="KW-0472">Membrane</keyword>
<keyword evidence="4" id="KW-1185">Reference proteome</keyword>
<evidence type="ECO:0000256" key="1">
    <source>
        <dbReference type="SAM" id="MobiDB-lite"/>
    </source>
</evidence>